<name>A0A0F9JIW8_9ZZZZ</name>
<proteinExistence type="predicted"/>
<gene>
    <name evidence="1" type="ORF">LCGC14_1447220</name>
</gene>
<accession>A0A0F9JIW8</accession>
<dbReference type="EMBL" id="LAZR01009929">
    <property type="protein sequence ID" value="KKM69794.1"/>
    <property type="molecule type" value="Genomic_DNA"/>
</dbReference>
<protein>
    <submittedName>
        <fullName evidence="1">Uncharacterized protein</fullName>
    </submittedName>
</protein>
<comment type="caution">
    <text evidence="1">The sequence shown here is derived from an EMBL/GenBank/DDBJ whole genome shotgun (WGS) entry which is preliminary data.</text>
</comment>
<evidence type="ECO:0000313" key="1">
    <source>
        <dbReference type="EMBL" id="KKM69794.1"/>
    </source>
</evidence>
<organism evidence="1">
    <name type="scientific">marine sediment metagenome</name>
    <dbReference type="NCBI Taxonomy" id="412755"/>
    <lineage>
        <taxon>unclassified sequences</taxon>
        <taxon>metagenomes</taxon>
        <taxon>ecological metagenomes</taxon>
    </lineage>
</organism>
<reference evidence="1" key="1">
    <citation type="journal article" date="2015" name="Nature">
        <title>Complex archaea that bridge the gap between prokaryotes and eukaryotes.</title>
        <authorList>
            <person name="Spang A."/>
            <person name="Saw J.H."/>
            <person name="Jorgensen S.L."/>
            <person name="Zaremba-Niedzwiedzka K."/>
            <person name="Martijn J."/>
            <person name="Lind A.E."/>
            <person name="van Eijk R."/>
            <person name="Schleper C."/>
            <person name="Guy L."/>
            <person name="Ettema T.J."/>
        </authorList>
    </citation>
    <scope>NUCLEOTIDE SEQUENCE</scope>
</reference>
<dbReference type="AlphaFoldDB" id="A0A0F9JIW8"/>
<feature type="non-terminal residue" evidence="1">
    <location>
        <position position="40"/>
    </location>
</feature>
<sequence length="40" mass="4496">MSSKPKDARELALRVLRHPRGGLEALLALAKNSEPEWLEL</sequence>